<accession>A0A914N2N9</accession>
<dbReference type="WBParaSite" id="Minc3s03664g34467">
    <property type="protein sequence ID" value="Minc3s03664g34467"/>
    <property type="gene ID" value="Minc3s03664g34467"/>
</dbReference>
<reference evidence="2" key="1">
    <citation type="submission" date="2022-11" db="UniProtKB">
        <authorList>
            <consortium name="WormBaseParasite"/>
        </authorList>
    </citation>
    <scope>IDENTIFICATION</scope>
</reference>
<evidence type="ECO:0000313" key="2">
    <source>
        <dbReference type="WBParaSite" id="Minc3s03664g34467"/>
    </source>
</evidence>
<dbReference type="AlphaFoldDB" id="A0A914N2N9"/>
<keyword evidence="1" id="KW-1185">Reference proteome</keyword>
<protein>
    <submittedName>
        <fullName evidence="2">Uncharacterized protein</fullName>
    </submittedName>
</protein>
<evidence type="ECO:0000313" key="1">
    <source>
        <dbReference type="Proteomes" id="UP000887563"/>
    </source>
</evidence>
<dbReference type="Proteomes" id="UP000887563">
    <property type="component" value="Unplaced"/>
</dbReference>
<name>A0A914N2N9_MELIC</name>
<proteinExistence type="predicted"/>
<sequence>MCGYEFKGEIEEKTLRVYPQISNPVGVMITLEYDKVEMGSGSYSEVYHATLKEGYTLGGKNRKQLGCIAFKKNKYT</sequence>
<organism evidence="1 2">
    <name type="scientific">Meloidogyne incognita</name>
    <name type="common">Southern root-knot nematode worm</name>
    <name type="synonym">Oxyuris incognita</name>
    <dbReference type="NCBI Taxonomy" id="6306"/>
    <lineage>
        <taxon>Eukaryota</taxon>
        <taxon>Metazoa</taxon>
        <taxon>Ecdysozoa</taxon>
        <taxon>Nematoda</taxon>
        <taxon>Chromadorea</taxon>
        <taxon>Rhabditida</taxon>
        <taxon>Tylenchina</taxon>
        <taxon>Tylenchomorpha</taxon>
        <taxon>Tylenchoidea</taxon>
        <taxon>Meloidogynidae</taxon>
        <taxon>Meloidogyninae</taxon>
        <taxon>Meloidogyne</taxon>
        <taxon>Meloidogyne incognita group</taxon>
    </lineage>
</organism>